<evidence type="ECO:0000256" key="15">
    <source>
        <dbReference type="SAM" id="Phobius"/>
    </source>
</evidence>
<dbReference type="FunFam" id="2.60.40.150:FF:000182">
    <property type="entry name" value="Synaptotagmin 8"/>
    <property type="match status" value="1"/>
</dbReference>
<evidence type="ECO:0000313" key="17">
    <source>
        <dbReference type="Proteomes" id="UP000515203"/>
    </source>
</evidence>
<evidence type="ECO:0000256" key="6">
    <source>
        <dbReference type="ARBA" id="ARBA00022737"/>
    </source>
</evidence>
<evidence type="ECO:0000256" key="4">
    <source>
        <dbReference type="ARBA" id="ARBA00022475"/>
    </source>
</evidence>
<feature type="domain" description="C2" evidence="16">
    <location>
        <begin position="105"/>
        <end position="221"/>
    </location>
</feature>
<keyword evidence="7" id="KW-0735">Signal-anchor</keyword>
<keyword evidence="9 15" id="KW-0472">Membrane</keyword>
<keyword evidence="10" id="KW-0968">Cytoplasmic vesicle</keyword>
<comment type="function">
    <text evidence="11">Involved in the trafficking and exocytosis of secretory vesicles in non-neuronal tissues. Mediates Ca(2+)-regulation of exocytosis acrosomal reaction in sperm. May mediate Ca(2+)-regulation of exocytosis in insulin secreted cells.</text>
</comment>
<dbReference type="InterPro" id="IPR000008">
    <property type="entry name" value="C2_dom"/>
</dbReference>
<dbReference type="InterPro" id="IPR035892">
    <property type="entry name" value="C2_domain_sf"/>
</dbReference>
<dbReference type="RefSeq" id="XP_023566441.1">
    <property type="nucleotide sequence ID" value="XM_023710673.1"/>
</dbReference>
<dbReference type="Pfam" id="PF00168">
    <property type="entry name" value="C2"/>
    <property type="match status" value="2"/>
</dbReference>
<dbReference type="AlphaFoldDB" id="A0A6P6E2F3"/>
<comment type="similarity">
    <text evidence="3">Belongs to the synaptotagmin family.</text>
</comment>
<dbReference type="FunFam" id="2.60.40.150:FF:000176">
    <property type="entry name" value="Synaptotagmin 8"/>
    <property type="match status" value="1"/>
</dbReference>
<evidence type="ECO:0000313" key="19">
    <source>
        <dbReference type="RefSeq" id="XP_023566442.1"/>
    </source>
</evidence>
<protein>
    <recommendedName>
        <fullName evidence="13">Synaptotagmin-8</fullName>
    </recommendedName>
    <alternativeName>
        <fullName evidence="14">Synaptotagmin VIII</fullName>
    </alternativeName>
</protein>
<reference evidence="18 19" key="1">
    <citation type="submission" date="2025-04" db="UniProtKB">
        <authorList>
            <consortium name="RefSeq"/>
        </authorList>
    </citation>
    <scope>IDENTIFICATION</scope>
</reference>
<evidence type="ECO:0000256" key="11">
    <source>
        <dbReference type="ARBA" id="ARBA00056580"/>
    </source>
</evidence>
<proteinExistence type="inferred from homology"/>
<dbReference type="GO" id="GO:0030276">
    <property type="term" value="F:clathrin binding"/>
    <property type="evidence" value="ECO:0007669"/>
    <property type="project" value="TreeGrafter"/>
</dbReference>
<gene>
    <name evidence="18 19" type="primary">Syt8</name>
</gene>
<dbReference type="GeneID" id="101581359"/>
<dbReference type="SMART" id="SM00239">
    <property type="entry name" value="C2"/>
    <property type="match status" value="2"/>
</dbReference>
<evidence type="ECO:0000256" key="8">
    <source>
        <dbReference type="ARBA" id="ARBA00022989"/>
    </source>
</evidence>
<dbReference type="GO" id="GO:0031045">
    <property type="term" value="C:dense core granule"/>
    <property type="evidence" value="ECO:0007669"/>
    <property type="project" value="TreeGrafter"/>
</dbReference>
<evidence type="ECO:0000256" key="9">
    <source>
        <dbReference type="ARBA" id="ARBA00023136"/>
    </source>
</evidence>
<dbReference type="PANTHER" id="PTHR10024:SF249">
    <property type="entry name" value="SYNAPTOTAGMIN-8"/>
    <property type="match status" value="1"/>
</dbReference>
<dbReference type="RefSeq" id="XP_023566442.1">
    <property type="nucleotide sequence ID" value="XM_023710674.1"/>
</dbReference>
<evidence type="ECO:0000256" key="5">
    <source>
        <dbReference type="ARBA" id="ARBA00022692"/>
    </source>
</evidence>
<keyword evidence="8 15" id="KW-1133">Transmembrane helix</keyword>
<dbReference type="Proteomes" id="UP000515203">
    <property type="component" value="Unplaced"/>
</dbReference>
<evidence type="ECO:0000256" key="7">
    <source>
        <dbReference type="ARBA" id="ARBA00022968"/>
    </source>
</evidence>
<evidence type="ECO:0000313" key="18">
    <source>
        <dbReference type="RefSeq" id="XP_023566441.1"/>
    </source>
</evidence>
<keyword evidence="6" id="KW-0677">Repeat</keyword>
<dbReference type="SUPFAM" id="SSF49562">
    <property type="entry name" value="C2 domain (Calcium/lipid-binding domain, CaLB)"/>
    <property type="match status" value="2"/>
</dbReference>
<dbReference type="GO" id="GO:0048791">
    <property type="term" value="P:calcium ion-regulated exocytosis of neurotransmitter"/>
    <property type="evidence" value="ECO:0007669"/>
    <property type="project" value="TreeGrafter"/>
</dbReference>
<dbReference type="CTD" id="90019"/>
<sequence length="387" mass="42974">MGRPPDPHSTPIPAGTTAMPGLIPDLVAKIPWPHWALIVAALAAGILAVSCLFCAICCCCQRRRRRKKLQNKEVMNLGTARSSTTTHLVQPDMENLESSLGDPLQWGRVLLSLEYDFGSQEIRVGLKQAADLRAEGTVDPYARVSVSKQAGHRHETKVHRGTLCPVFEETFSFHVPLAELPSATLQVQMLDFKRFSEHKPLGELCLPLGTLDPQHVVECWYQLGPPGTNEAEQMGELCLSLRYVPSSGCLTVVVLEARGLGPELAESYVKVQLMLNQKKWKKKKTSSKKDTTAPYFNEAFTFLVPLSQVQSVDLVLAVWARGLKLRAEPVGKVLFGPRASGQPLQHWADMLAHARRAIAQWHRLQPAKEVDRILALQPRLRLPVPHP</sequence>
<comment type="subcellular location">
    <subcellularLocation>
        <location evidence="2">Cell membrane</location>
        <topology evidence="2">Single-pass type III membrane protein</topology>
    </subcellularLocation>
    <subcellularLocation>
        <location evidence="1">Cytoplasmic vesicle</location>
        <location evidence="1">Secretory vesicle</location>
        <location evidence="1">Acrosome</location>
    </subcellularLocation>
</comment>
<dbReference type="OrthoDB" id="67700at2759"/>
<evidence type="ECO:0000256" key="2">
    <source>
        <dbReference type="ARBA" id="ARBA00004361"/>
    </source>
</evidence>
<comment type="subunit">
    <text evidence="12">Homodimer or homooligomer. Homodimerization and homooligomerization do not depend on Ca(2+). Interacts with SYNCRIP isoform 2 C-terminus. Binds inositol 1,3,4,5-tetrakisphosphate (IP4). Binds to AP2 in a Ca(2+)-independent manner. Interacts with STX1A, STX1B and STX2; the interaction is Ca(2+)-dependent.</text>
</comment>
<keyword evidence="5 15" id="KW-0812">Transmembrane</keyword>
<dbReference type="InterPro" id="IPR001565">
    <property type="entry name" value="Synaptotagmin"/>
</dbReference>
<dbReference type="GO" id="GO:0001669">
    <property type="term" value="C:acrosomal vesicle"/>
    <property type="evidence" value="ECO:0007669"/>
    <property type="project" value="UniProtKB-SubCell"/>
</dbReference>
<feature type="domain" description="C2" evidence="16">
    <location>
        <begin position="233"/>
        <end position="362"/>
    </location>
</feature>
<dbReference type="GO" id="GO:0005886">
    <property type="term" value="C:plasma membrane"/>
    <property type="evidence" value="ECO:0007669"/>
    <property type="project" value="UniProtKB-SubCell"/>
</dbReference>
<accession>A0A6P6E2F3</accession>
<evidence type="ECO:0000256" key="12">
    <source>
        <dbReference type="ARBA" id="ARBA00064719"/>
    </source>
</evidence>
<dbReference type="GO" id="GO:0030424">
    <property type="term" value="C:axon"/>
    <property type="evidence" value="ECO:0007669"/>
    <property type="project" value="TreeGrafter"/>
</dbReference>
<name>A0A6P6E2F3_OCTDE</name>
<evidence type="ECO:0000256" key="10">
    <source>
        <dbReference type="ARBA" id="ARBA00023329"/>
    </source>
</evidence>
<dbReference type="Gene3D" id="2.60.40.150">
    <property type="entry name" value="C2 domain"/>
    <property type="match status" value="2"/>
</dbReference>
<evidence type="ECO:0000256" key="1">
    <source>
        <dbReference type="ARBA" id="ARBA00004218"/>
    </source>
</evidence>
<dbReference type="GO" id="GO:0005544">
    <property type="term" value="F:calcium-dependent phospholipid binding"/>
    <property type="evidence" value="ECO:0007669"/>
    <property type="project" value="TreeGrafter"/>
</dbReference>
<keyword evidence="17" id="KW-1185">Reference proteome</keyword>
<evidence type="ECO:0000256" key="14">
    <source>
        <dbReference type="ARBA" id="ARBA00077279"/>
    </source>
</evidence>
<dbReference type="PANTHER" id="PTHR10024">
    <property type="entry name" value="SYNAPTOTAGMIN"/>
    <property type="match status" value="1"/>
</dbReference>
<keyword evidence="4" id="KW-1003">Cell membrane</keyword>
<evidence type="ECO:0000256" key="3">
    <source>
        <dbReference type="ARBA" id="ARBA00006996"/>
    </source>
</evidence>
<organism evidence="17 18">
    <name type="scientific">Octodon degus</name>
    <name type="common">Degu</name>
    <name type="synonym">Sciurus degus</name>
    <dbReference type="NCBI Taxonomy" id="10160"/>
    <lineage>
        <taxon>Eukaryota</taxon>
        <taxon>Metazoa</taxon>
        <taxon>Chordata</taxon>
        <taxon>Craniata</taxon>
        <taxon>Vertebrata</taxon>
        <taxon>Euteleostomi</taxon>
        <taxon>Mammalia</taxon>
        <taxon>Eutheria</taxon>
        <taxon>Euarchontoglires</taxon>
        <taxon>Glires</taxon>
        <taxon>Rodentia</taxon>
        <taxon>Hystricomorpha</taxon>
        <taxon>Octodontidae</taxon>
        <taxon>Octodon</taxon>
    </lineage>
</organism>
<dbReference type="GO" id="GO:0001786">
    <property type="term" value="F:phosphatidylserine binding"/>
    <property type="evidence" value="ECO:0007669"/>
    <property type="project" value="TreeGrafter"/>
</dbReference>
<dbReference type="GO" id="GO:0030672">
    <property type="term" value="C:synaptic vesicle membrane"/>
    <property type="evidence" value="ECO:0007669"/>
    <property type="project" value="TreeGrafter"/>
</dbReference>
<dbReference type="GO" id="GO:0005509">
    <property type="term" value="F:calcium ion binding"/>
    <property type="evidence" value="ECO:0007669"/>
    <property type="project" value="TreeGrafter"/>
</dbReference>
<dbReference type="PROSITE" id="PS50004">
    <property type="entry name" value="C2"/>
    <property type="match status" value="2"/>
</dbReference>
<evidence type="ECO:0000256" key="13">
    <source>
        <dbReference type="ARBA" id="ARBA00067958"/>
    </source>
</evidence>
<dbReference type="GO" id="GO:0048488">
    <property type="term" value="P:synaptic vesicle endocytosis"/>
    <property type="evidence" value="ECO:0007669"/>
    <property type="project" value="TreeGrafter"/>
</dbReference>
<feature type="transmembrane region" description="Helical" evidence="15">
    <location>
        <begin position="35"/>
        <end position="60"/>
    </location>
</feature>
<evidence type="ECO:0000259" key="16">
    <source>
        <dbReference type="PROSITE" id="PS50004"/>
    </source>
</evidence>
<dbReference type="GO" id="GO:0000149">
    <property type="term" value="F:SNARE binding"/>
    <property type="evidence" value="ECO:0007669"/>
    <property type="project" value="TreeGrafter"/>
</dbReference>
<dbReference type="PRINTS" id="PR00399">
    <property type="entry name" value="SYNAPTOTAGMN"/>
</dbReference>